<dbReference type="GeneID" id="30996219"/>
<sequence>MSSELPHAGDKSDPGNSPSQPRRVTRLLLRNGSRGPSPEPMLNDEEKDREVSNTTENYTVAEVPGLENVGSETVNQLLESTFDSESNNNGSGTTMGQDSKGLRDENVNAADRPSTTSTSGPLLLDRQEVENIGKDTESNYIPTQADDTIADTSRGKAIYGGDTQNDKNANIHRVHIPQDRDTDTGDLISSESAENGDPDLNELQPEQSAVLSTISEHTEGKTSGETGQDDRETKAVNDLTEDNNAEVDSNKTTRRESLSASEDEIHAPIHRPMPAAPNELEDDEPTSTARGRKRASLRKNEEAPSKRTHVVNDKPQPESTPGTEDETNPPEIGGIRSERAKKRVNGNLIERLWNPLNSDVLRILQRLMTISMGKSVERYSMKTKFGQVRIREAQKALSSGWFDNNSARTFVSRLAASNLPPLTSMQPTRSATAGSLSGSQLLEYDQLVNYKQKLETYLLAEISQLQDLELHYNNLKNSYELDLKYLNEFKKTTSINEQRMHDEIIKKKQELQLDSIESSSDNIKLDEETEHQPILGSKFNANNDPDTREVLQLLNKHLSSMSSNTQALSTLNDRIETLFNVLEML</sequence>
<dbReference type="Proteomes" id="UP000095085">
    <property type="component" value="Unassembled WGS sequence"/>
</dbReference>
<feature type="compositionally biased region" description="Basic and acidic residues" evidence="1">
    <location>
        <begin position="248"/>
        <end position="267"/>
    </location>
</feature>
<dbReference type="STRING" id="984485.A0A1E4RG37"/>
<feature type="compositionally biased region" description="Basic and acidic residues" evidence="1">
    <location>
        <begin position="216"/>
        <end position="235"/>
    </location>
</feature>
<feature type="compositionally biased region" description="Basic and acidic residues" evidence="1">
    <location>
        <begin position="298"/>
        <end position="316"/>
    </location>
</feature>
<dbReference type="Pfam" id="PF13094">
    <property type="entry name" value="CENP-Q"/>
    <property type="match status" value="1"/>
</dbReference>
<evidence type="ECO:0000313" key="3">
    <source>
        <dbReference type="Proteomes" id="UP000095085"/>
    </source>
</evidence>
<name>A0A1E4RG37_9ASCO</name>
<evidence type="ECO:0000313" key="2">
    <source>
        <dbReference type="EMBL" id="ODV66232.1"/>
    </source>
</evidence>
<feature type="region of interest" description="Disordered" evidence="1">
    <location>
        <begin position="1"/>
        <end position="339"/>
    </location>
</feature>
<feature type="compositionally biased region" description="Polar residues" evidence="1">
    <location>
        <begin position="70"/>
        <end position="97"/>
    </location>
</feature>
<dbReference type="RefSeq" id="XP_020075299.1">
    <property type="nucleotide sequence ID" value="XM_020221670.1"/>
</dbReference>
<keyword evidence="3" id="KW-1185">Reference proteome</keyword>
<gene>
    <name evidence="2" type="ORF">HYPBUDRAFT_153686</name>
</gene>
<evidence type="ECO:0000256" key="1">
    <source>
        <dbReference type="SAM" id="MobiDB-lite"/>
    </source>
</evidence>
<feature type="compositionally biased region" description="Basic and acidic residues" evidence="1">
    <location>
        <begin position="125"/>
        <end position="137"/>
    </location>
</feature>
<dbReference type="InterPro" id="IPR025212">
    <property type="entry name" value="CAD_CENP-Q"/>
</dbReference>
<organism evidence="2 3">
    <name type="scientific">Hyphopichia burtonii NRRL Y-1933</name>
    <dbReference type="NCBI Taxonomy" id="984485"/>
    <lineage>
        <taxon>Eukaryota</taxon>
        <taxon>Fungi</taxon>
        <taxon>Dikarya</taxon>
        <taxon>Ascomycota</taxon>
        <taxon>Saccharomycotina</taxon>
        <taxon>Pichiomycetes</taxon>
        <taxon>Debaryomycetaceae</taxon>
        <taxon>Hyphopichia</taxon>
    </lineage>
</organism>
<proteinExistence type="predicted"/>
<dbReference type="OrthoDB" id="4025332at2759"/>
<protein>
    <submittedName>
        <fullName evidence="2">Uncharacterized protein</fullName>
    </submittedName>
</protein>
<reference evidence="3" key="1">
    <citation type="submission" date="2016-05" db="EMBL/GenBank/DDBJ databases">
        <title>Comparative genomics of biotechnologically important yeasts.</title>
        <authorList>
            <consortium name="DOE Joint Genome Institute"/>
            <person name="Riley R."/>
            <person name="Haridas S."/>
            <person name="Wolfe K.H."/>
            <person name="Lopes M.R."/>
            <person name="Hittinger C.T."/>
            <person name="Goker M."/>
            <person name="Salamov A."/>
            <person name="Wisecaver J."/>
            <person name="Long T.M."/>
            <person name="Aerts A.L."/>
            <person name="Barry K."/>
            <person name="Choi C."/>
            <person name="Clum A."/>
            <person name="Coughlan A.Y."/>
            <person name="Deshpande S."/>
            <person name="Douglass A.P."/>
            <person name="Hanson S.J."/>
            <person name="Klenk H.-P."/>
            <person name="Labutti K."/>
            <person name="Lapidus A."/>
            <person name="Lindquist E."/>
            <person name="Lipzen A."/>
            <person name="Meier-Kolthoff J.P."/>
            <person name="Ohm R.A."/>
            <person name="Otillar R.P."/>
            <person name="Pangilinan J."/>
            <person name="Peng Y."/>
            <person name="Rokas A."/>
            <person name="Rosa C.A."/>
            <person name="Scheuner C."/>
            <person name="Sibirny A.A."/>
            <person name="Slot J.C."/>
            <person name="Stielow J.B."/>
            <person name="Sun H."/>
            <person name="Kurtzman C.P."/>
            <person name="Blackwell M."/>
            <person name="Grigoriev I.V."/>
            <person name="Jeffries T.W."/>
        </authorList>
    </citation>
    <scope>NUCLEOTIDE SEQUENCE [LARGE SCALE GENOMIC DNA]</scope>
    <source>
        <strain evidence="3">NRRL Y-1933</strain>
    </source>
</reference>
<dbReference type="EMBL" id="KV454543">
    <property type="protein sequence ID" value="ODV66232.1"/>
    <property type="molecule type" value="Genomic_DNA"/>
</dbReference>
<dbReference type="AlphaFoldDB" id="A0A1E4RG37"/>
<accession>A0A1E4RG37</accession>
<feature type="compositionally biased region" description="Polar residues" evidence="1">
    <location>
        <begin position="204"/>
        <end position="215"/>
    </location>
</feature>